<dbReference type="PANTHER" id="PTHR30143:SF0">
    <property type="entry name" value="2-KETO-4-PENTENOATE HYDRATASE"/>
    <property type="match status" value="1"/>
</dbReference>
<dbReference type="AlphaFoldDB" id="A0A934IW06"/>
<dbReference type="Proteomes" id="UP000602124">
    <property type="component" value="Unassembled WGS sequence"/>
</dbReference>
<dbReference type="Gene3D" id="3.90.850.10">
    <property type="entry name" value="Fumarylacetoacetase-like, C-terminal domain"/>
    <property type="match status" value="1"/>
</dbReference>
<protein>
    <submittedName>
        <fullName evidence="2">Uncharacterized protein</fullName>
    </submittedName>
</protein>
<name>A0A934IW06_9HYPH</name>
<dbReference type="SUPFAM" id="SSF56529">
    <property type="entry name" value="FAH"/>
    <property type="match status" value="1"/>
</dbReference>
<feature type="region of interest" description="Disordered" evidence="1">
    <location>
        <begin position="147"/>
        <end position="170"/>
    </location>
</feature>
<accession>A0A934IW06</accession>
<dbReference type="EMBL" id="JAEKMH010000003">
    <property type="protein sequence ID" value="MBJ3786126.1"/>
    <property type="molecule type" value="Genomic_DNA"/>
</dbReference>
<dbReference type="GO" id="GO:0005737">
    <property type="term" value="C:cytoplasm"/>
    <property type="evidence" value="ECO:0007669"/>
    <property type="project" value="TreeGrafter"/>
</dbReference>
<comment type="caution">
    <text evidence="2">The sequence shown here is derived from an EMBL/GenBank/DDBJ whole genome shotgun (WGS) entry which is preliminary data.</text>
</comment>
<evidence type="ECO:0000313" key="3">
    <source>
        <dbReference type="Proteomes" id="UP000602124"/>
    </source>
</evidence>
<dbReference type="RefSeq" id="WP_198877304.1">
    <property type="nucleotide sequence ID" value="NZ_JAEKMH010000003.1"/>
</dbReference>
<dbReference type="PANTHER" id="PTHR30143">
    <property type="entry name" value="ACID HYDRATASE"/>
    <property type="match status" value="1"/>
</dbReference>
<evidence type="ECO:0000256" key="1">
    <source>
        <dbReference type="SAM" id="MobiDB-lite"/>
    </source>
</evidence>
<gene>
    <name evidence="2" type="ORF">JEQ47_15490</name>
</gene>
<dbReference type="InterPro" id="IPR036663">
    <property type="entry name" value="Fumarylacetoacetase_C_sf"/>
</dbReference>
<organism evidence="2 3">
    <name type="scientific">Devosia sediminis</name>
    <dbReference type="NCBI Taxonomy" id="2798801"/>
    <lineage>
        <taxon>Bacteria</taxon>
        <taxon>Pseudomonadati</taxon>
        <taxon>Pseudomonadota</taxon>
        <taxon>Alphaproteobacteria</taxon>
        <taxon>Hyphomicrobiales</taxon>
        <taxon>Devosiaceae</taxon>
        <taxon>Devosia</taxon>
    </lineage>
</organism>
<evidence type="ECO:0000313" key="2">
    <source>
        <dbReference type="EMBL" id="MBJ3786126.1"/>
    </source>
</evidence>
<keyword evidence="3" id="KW-1185">Reference proteome</keyword>
<reference evidence="2" key="1">
    <citation type="submission" date="2020-12" db="EMBL/GenBank/DDBJ databases">
        <title>Devosia sp. MSA67 isolated from Mo River.</title>
        <authorList>
            <person name="Ma F."/>
            <person name="Zi Z."/>
        </authorList>
    </citation>
    <scope>NUCLEOTIDE SEQUENCE</scope>
    <source>
        <strain evidence="2">MSA67</strain>
    </source>
</reference>
<dbReference type="GO" id="GO:0008684">
    <property type="term" value="F:2-oxopent-4-enoate hydratase activity"/>
    <property type="evidence" value="ECO:0007669"/>
    <property type="project" value="TreeGrafter"/>
</dbReference>
<dbReference type="InterPro" id="IPR050772">
    <property type="entry name" value="Hydratase-Decarb/MhpD_sf"/>
</dbReference>
<sequence>MQTIAELASALVAAHDGGAKVGAVPEALVPADLDAVYATQDEIISQIGPVGAWKVAAGLGDPPLCSPIPANRCFVDGDRIDGARHKIFLAEIEVAVRLGADIVAGANTFEVERAIASIHPAIELIGNPFTDRDPNRAMCSSRTCNPMAPSSSAAISTAASPPRSPPSMSR</sequence>
<proteinExistence type="predicted"/>